<comment type="caution">
    <text evidence="16">Lacks conserved residue(s) required for the propagation of feature annotation.</text>
</comment>
<evidence type="ECO:0000256" key="12">
    <source>
        <dbReference type="ARBA" id="ARBA00023180"/>
    </source>
</evidence>
<keyword evidence="4" id="KW-1003">Cell membrane</keyword>
<keyword evidence="12" id="KW-0325">Glycoprotein</keyword>
<dbReference type="PROSITE" id="PS50026">
    <property type="entry name" value="EGF_3"/>
    <property type="match status" value="1"/>
</dbReference>
<dbReference type="GO" id="GO:0045840">
    <property type="term" value="P:positive regulation of mitotic nuclear division"/>
    <property type="evidence" value="ECO:0007669"/>
    <property type="project" value="TreeGrafter"/>
</dbReference>
<feature type="domain" description="EGF-like" evidence="18">
    <location>
        <begin position="6"/>
        <end position="47"/>
    </location>
</feature>
<evidence type="ECO:0000256" key="4">
    <source>
        <dbReference type="ARBA" id="ARBA00022475"/>
    </source>
</evidence>
<feature type="transmembrane region" description="Helical" evidence="17">
    <location>
        <begin position="63"/>
        <end position="86"/>
    </location>
</feature>
<dbReference type="GO" id="GO:0005154">
    <property type="term" value="F:epidermal growth factor receptor binding"/>
    <property type="evidence" value="ECO:0007669"/>
    <property type="project" value="TreeGrafter"/>
</dbReference>
<dbReference type="Proteomes" id="UP000736164">
    <property type="component" value="Unassembled WGS sequence"/>
</dbReference>
<dbReference type="PROSITE" id="PS00022">
    <property type="entry name" value="EGF_1"/>
    <property type="match status" value="1"/>
</dbReference>
<dbReference type="PANTHER" id="PTHR10740">
    <property type="entry name" value="TRANSFORMING GROWTH FACTOR ALPHA"/>
    <property type="match status" value="1"/>
</dbReference>
<keyword evidence="20" id="KW-1185">Reference proteome</keyword>
<dbReference type="EMBL" id="JAAWVO010014276">
    <property type="protein sequence ID" value="MBN3314127.1"/>
    <property type="molecule type" value="Genomic_DNA"/>
</dbReference>
<evidence type="ECO:0000256" key="17">
    <source>
        <dbReference type="SAM" id="Phobius"/>
    </source>
</evidence>
<gene>
    <name evidence="19" type="primary">Nrg4</name>
    <name evidence="19" type="ORF">GTO95_0003638</name>
</gene>
<dbReference type="GO" id="GO:0005615">
    <property type="term" value="C:extracellular space"/>
    <property type="evidence" value="ECO:0007669"/>
    <property type="project" value="TreeGrafter"/>
</dbReference>
<name>A0A8J7NIQ7_ATRSP</name>
<feature type="disulfide bond" evidence="16">
    <location>
        <begin position="18"/>
        <end position="35"/>
    </location>
</feature>
<keyword evidence="6 16" id="KW-0245">EGF-like domain</keyword>
<accession>A0A8J7NIQ7</accession>
<dbReference type="InterPro" id="IPR000742">
    <property type="entry name" value="EGF"/>
</dbReference>
<evidence type="ECO:0000256" key="13">
    <source>
        <dbReference type="ARBA" id="ARBA00054375"/>
    </source>
</evidence>
<protein>
    <recommendedName>
        <fullName evidence="15">Pro-neuregulin-4, membrane-bound isoform</fullName>
    </recommendedName>
</protein>
<comment type="function">
    <text evidence="13">Low affinity ligand for the ERBB4 tyrosine kinase receptor. Concomitantly recruits ERBB1 and ERBB2 coreceptors, resulting in ligand-stimulated tyrosine phosphorylation and activation of the ERBB receptors. Does not bind to the ERBB1, ERBB2 and ERBB3 receptors.</text>
</comment>
<keyword evidence="8 17" id="KW-1133">Transmembrane helix</keyword>
<sequence>MMTAEHGEPCEESEASYCFNGGLCYRILSISTPSCVCKENYKGSRCEQFQLPSSSIDASEKGMLAAVAILLLLILVALAAVIYCSWKIRRRKEESRTARSDGLINANRV</sequence>
<dbReference type="FunFam" id="2.10.25.10:FF:000356">
    <property type="entry name" value="pro-neuregulin-4, membrane-bound isoform"/>
    <property type="match status" value="1"/>
</dbReference>
<evidence type="ECO:0000259" key="18">
    <source>
        <dbReference type="PROSITE" id="PS50026"/>
    </source>
</evidence>
<evidence type="ECO:0000313" key="20">
    <source>
        <dbReference type="Proteomes" id="UP000736164"/>
    </source>
</evidence>
<feature type="non-terminal residue" evidence="19">
    <location>
        <position position="109"/>
    </location>
</feature>
<dbReference type="SMART" id="SM00181">
    <property type="entry name" value="EGF"/>
    <property type="match status" value="1"/>
</dbReference>
<comment type="caution">
    <text evidence="19">The sequence shown here is derived from an EMBL/GenBank/DDBJ whole genome shotgun (WGS) entry which is preliminary data.</text>
</comment>
<keyword evidence="7 17" id="KW-0812">Transmembrane</keyword>
<proteinExistence type="inferred from homology"/>
<evidence type="ECO:0000256" key="15">
    <source>
        <dbReference type="ARBA" id="ARBA00073762"/>
    </source>
</evidence>
<comment type="subunit">
    <text evidence="14">Interacts with ERBB4.</text>
</comment>
<dbReference type="SUPFAM" id="SSF57196">
    <property type="entry name" value="EGF/Laminin"/>
    <property type="match status" value="1"/>
</dbReference>
<reference evidence="19" key="1">
    <citation type="journal article" date="2021" name="Cell">
        <title>Tracing the genetic footprints of vertebrate landing in non-teleost ray-finned fishes.</title>
        <authorList>
            <person name="Bi X."/>
            <person name="Wang K."/>
            <person name="Yang L."/>
            <person name="Pan H."/>
            <person name="Jiang H."/>
            <person name="Wei Q."/>
            <person name="Fang M."/>
            <person name="Yu H."/>
            <person name="Zhu C."/>
            <person name="Cai Y."/>
            <person name="He Y."/>
            <person name="Gan X."/>
            <person name="Zeng H."/>
            <person name="Yu D."/>
            <person name="Zhu Y."/>
            <person name="Jiang H."/>
            <person name="Qiu Q."/>
            <person name="Yang H."/>
            <person name="Zhang Y.E."/>
            <person name="Wang W."/>
            <person name="Zhu M."/>
            <person name="He S."/>
            <person name="Zhang G."/>
        </authorList>
    </citation>
    <scope>NUCLEOTIDE SEQUENCE</scope>
    <source>
        <strain evidence="19">Allg_001</strain>
    </source>
</reference>
<comment type="similarity">
    <text evidence="3">Belongs to the neuregulin family.</text>
</comment>
<keyword evidence="11 16" id="KW-1015">Disulfide bond</keyword>
<evidence type="ECO:0000256" key="2">
    <source>
        <dbReference type="ARBA" id="ARBA00004613"/>
    </source>
</evidence>
<comment type="subcellular location">
    <subcellularLocation>
        <location evidence="1">Cell membrane</location>
        <topology evidence="1">Single-pass type I membrane protein</topology>
    </subcellularLocation>
    <subcellularLocation>
        <location evidence="2">Secreted</location>
    </subcellularLocation>
</comment>
<evidence type="ECO:0000256" key="3">
    <source>
        <dbReference type="ARBA" id="ARBA00008216"/>
    </source>
</evidence>
<evidence type="ECO:0000256" key="1">
    <source>
        <dbReference type="ARBA" id="ARBA00004251"/>
    </source>
</evidence>
<evidence type="ECO:0000256" key="6">
    <source>
        <dbReference type="ARBA" id="ARBA00022536"/>
    </source>
</evidence>
<evidence type="ECO:0000313" key="19">
    <source>
        <dbReference type="EMBL" id="MBN3314127.1"/>
    </source>
</evidence>
<dbReference type="AlphaFoldDB" id="A0A8J7NIQ7"/>
<evidence type="ECO:0000256" key="5">
    <source>
        <dbReference type="ARBA" id="ARBA00022525"/>
    </source>
</evidence>
<evidence type="ECO:0000256" key="11">
    <source>
        <dbReference type="ARBA" id="ARBA00023157"/>
    </source>
</evidence>
<evidence type="ECO:0000256" key="8">
    <source>
        <dbReference type="ARBA" id="ARBA00022989"/>
    </source>
</evidence>
<evidence type="ECO:0000256" key="7">
    <source>
        <dbReference type="ARBA" id="ARBA00022692"/>
    </source>
</evidence>
<dbReference type="PANTHER" id="PTHR10740:SF15">
    <property type="entry name" value="EGF-LIKE DOMAIN-CONTAINING PROTEIN"/>
    <property type="match status" value="1"/>
</dbReference>
<keyword evidence="9" id="KW-0339">Growth factor</keyword>
<keyword evidence="10 17" id="KW-0472">Membrane</keyword>
<feature type="non-terminal residue" evidence="19">
    <location>
        <position position="1"/>
    </location>
</feature>
<evidence type="ECO:0000256" key="16">
    <source>
        <dbReference type="PROSITE-ProRule" id="PRU00076"/>
    </source>
</evidence>
<evidence type="ECO:0000256" key="10">
    <source>
        <dbReference type="ARBA" id="ARBA00023136"/>
    </source>
</evidence>
<dbReference type="GO" id="GO:0008284">
    <property type="term" value="P:positive regulation of cell population proliferation"/>
    <property type="evidence" value="ECO:0007669"/>
    <property type="project" value="TreeGrafter"/>
</dbReference>
<feature type="disulfide bond" evidence="16">
    <location>
        <begin position="37"/>
        <end position="46"/>
    </location>
</feature>
<dbReference type="GO" id="GO:0005886">
    <property type="term" value="C:plasma membrane"/>
    <property type="evidence" value="ECO:0007669"/>
    <property type="project" value="UniProtKB-SubCell"/>
</dbReference>
<dbReference type="GO" id="GO:0007173">
    <property type="term" value="P:epidermal growth factor receptor signaling pathway"/>
    <property type="evidence" value="ECO:0007669"/>
    <property type="project" value="TreeGrafter"/>
</dbReference>
<dbReference type="GO" id="GO:0008083">
    <property type="term" value="F:growth factor activity"/>
    <property type="evidence" value="ECO:0007669"/>
    <property type="project" value="UniProtKB-KW"/>
</dbReference>
<keyword evidence="5" id="KW-0964">Secreted</keyword>
<evidence type="ECO:0000256" key="14">
    <source>
        <dbReference type="ARBA" id="ARBA00063299"/>
    </source>
</evidence>
<organism evidence="19 20">
    <name type="scientific">Atractosteus spatula</name>
    <name type="common">Alligator gar</name>
    <name type="synonym">Lepisosteus spatula</name>
    <dbReference type="NCBI Taxonomy" id="7917"/>
    <lineage>
        <taxon>Eukaryota</taxon>
        <taxon>Metazoa</taxon>
        <taxon>Chordata</taxon>
        <taxon>Craniata</taxon>
        <taxon>Vertebrata</taxon>
        <taxon>Euteleostomi</taxon>
        <taxon>Actinopterygii</taxon>
        <taxon>Neopterygii</taxon>
        <taxon>Holostei</taxon>
        <taxon>Semionotiformes</taxon>
        <taxon>Lepisosteidae</taxon>
        <taxon>Atractosteus</taxon>
    </lineage>
</organism>
<evidence type="ECO:0000256" key="9">
    <source>
        <dbReference type="ARBA" id="ARBA00023030"/>
    </source>
</evidence>
<dbReference type="Gene3D" id="2.10.25.10">
    <property type="entry name" value="Laminin"/>
    <property type="match status" value="1"/>
</dbReference>